<evidence type="ECO:0000313" key="1">
    <source>
        <dbReference type="EMBL" id="BBF81976.1"/>
    </source>
</evidence>
<dbReference type="OrthoDB" id="9789573at2"/>
<dbReference type="EMBL" id="AP018828">
    <property type="protein sequence ID" value="BBF81976.1"/>
    <property type="molecule type" value="Genomic_DNA"/>
</dbReference>
<name>A0A3G9G5N9_9CAUL</name>
<dbReference type="Gene3D" id="3.30.300.20">
    <property type="match status" value="1"/>
</dbReference>
<dbReference type="InterPro" id="IPR036102">
    <property type="entry name" value="OsmC/Ohrsf"/>
</dbReference>
<reference evidence="2" key="1">
    <citation type="journal article" date="2017" name="Biotechnol. Biofuels">
        <title>Evaluation of environmental bacterial communities as a factor affecting the growth of duckweed Lemna minor.</title>
        <authorList>
            <person name="Ishizawa H."/>
            <person name="Kuroda M."/>
            <person name="Morikawa M."/>
            <person name="Ike M."/>
        </authorList>
    </citation>
    <scope>NUCLEOTIDE SEQUENCE [LARGE SCALE GENOMIC DNA]</scope>
    <source>
        <strain evidence="2">M6</strain>
    </source>
</reference>
<reference evidence="2" key="2">
    <citation type="journal article" date="2017" name="Plant Physiol. Biochem.">
        <title>Differential oxidative and antioxidative response of duckweed Lemna minor toward plant growth promoting/inhibiting bacteria.</title>
        <authorList>
            <person name="Ishizawa H."/>
            <person name="Kuroda M."/>
            <person name="Morikawa M."/>
            <person name="Ike M."/>
        </authorList>
    </citation>
    <scope>NUCLEOTIDE SEQUENCE [LARGE SCALE GENOMIC DNA]</scope>
    <source>
        <strain evidence="2">M6</strain>
    </source>
</reference>
<dbReference type="RefSeq" id="WP_126423607.1">
    <property type="nucleotide sequence ID" value="NZ_AP018828.1"/>
</dbReference>
<proteinExistence type="predicted"/>
<evidence type="ECO:0000313" key="2">
    <source>
        <dbReference type="Proteomes" id="UP000278756"/>
    </source>
</evidence>
<dbReference type="Proteomes" id="UP000278756">
    <property type="component" value="Chromosome 2"/>
</dbReference>
<protein>
    <submittedName>
        <fullName evidence="1">OsmC-like family protein</fullName>
    </submittedName>
</protein>
<dbReference type="Pfam" id="PF02566">
    <property type="entry name" value="OsmC"/>
    <property type="match status" value="1"/>
</dbReference>
<accession>A0A3G9G5N9</accession>
<sequence length="143" mass="15765">MMSDIISARVEETHISDFSVAIEVSGHRLSGDEPESQGGMNLAPSPYDYLTAALGECTAMTVRWYARQKNWPLQDVRVELTHEKVAGHESGKADIFRKSVTIIGDQLSDQQRQRLHDIAAKCPVHKTLTGGAFIETVSGLAER</sequence>
<organism evidence="1 2">
    <name type="scientific">Asticcacaulis excentricus</name>
    <dbReference type="NCBI Taxonomy" id="78587"/>
    <lineage>
        <taxon>Bacteria</taxon>
        <taxon>Pseudomonadati</taxon>
        <taxon>Pseudomonadota</taxon>
        <taxon>Alphaproteobacteria</taxon>
        <taxon>Caulobacterales</taxon>
        <taxon>Caulobacteraceae</taxon>
        <taxon>Asticcacaulis</taxon>
    </lineage>
</organism>
<dbReference type="InterPro" id="IPR015946">
    <property type="entry name" value="KH_dom-like_a/b"/>
</dbReference>
<dbReference type="PANTHER" id="PTHR39624">
    <property type="entry name" value="PROTEIN INVOLVED IN RIMO-MEDIATED BETA-METHYLTHIOLATION OF RIBOSOMAL PROTEIN S12 YCAO"/>
    <property type="match status" value="1"/>
</dbReference>
<gene>
    <name evidence="1" type="ORF">EM6_2595</name>
</gene>
<dbReference type="PANTHER" id="PTHR39624:SF2">
    <property type="entry name" value="OSMC-LIKE PROTEIN"/>
    <property type="match status" value="1"/>
</dbReference>
<dbReference type="SUPFAM" id="SSF82784">
    <property type="entry name" value="OsmC-like"/>
    <property type="match status" value="1"/>
</dbReference>
<dbReference type="InterPro" id="IPR003718">
    <property type="entry name" value="OsmC/Ohr_fam"/>
</dbReference>
<dbReference type="AlphaFoldDB" id="A0A3G9G5N9"/>